<sequence>MSAGISLHKDTPGFKVILRAVLKDQIQLLVQQLSTHGGEESLLLTSCIEDGSFSHLSSKHGSTKKLPIVTSPSSKRDSSNWRMRLGFSGFNTGSRKSPYERRTQRKSYRSQKSLNSRDCAPFTIRSQSAKNAEFTFETQSGSIIEPNVDKLIDGPIEKEEVDGANIAEDQEYDPMISGDDNVNAVEAGNSVIVKVERLDGCVDDNLLDTNDYTIAPEVGTPASVTSSRVQQARPTSTKSDTDYTLAPESGTPASVNSPRSQHARSASPKSDTGLNSVVNKRKKAVPTRRPPGGTAFYPKGGLQIGVIKEIFESSSHSIIDEGLVIKSVYATQQKGGYLGPSTSEIKLECSTPRNRKSLFDASGGFSAYNSTAGFNTPYGTPALGRNVSPTPLKTPKSDQLGILNDQSGSNPRSRQGTPNSGIYGAQNDQTETPLGTQPLSSSNAGSSKGKSQTPQIDGLLVSRGEGRYEKLIKCELCSKVCRTSNMARHRKQYCAYSPGFSNKKPSGFSVKRRRRDGIVKSDNDVDDDFGSFGDENDDNRGGKGKSKSLSPYEGFNDGRGADNVNMDFEEPNGSAYENNQELPVHGKDDLSDIRKGLWGSGSGGNADDNTQNGAMYSSDNQGGSSASYVETSFKNQNNNNGGFTADQGDPDAYSGLFKPLVKPEYD</sequence>
<evidence type="ECO:0000313" key="2">
    <source>
        <dbReference type="EMBL" id="WAR11267.1"/>
    </source>
</evidence>
<feature type="compositionally biased region" description="Polar residues" evidence="1">
    <location>
        <begin position="251"/>
        <end position="278"/>
    </location>
</feature>
<protein>
    <recommendedName>
        <fullName evidence="4">C2H2-type domain-containing protein</fullName>
    </recommendedName>
</protein>
<name>A0ABY7EQ93_MYAAR</name>
<evidence type="ECO:0000313" key="3">
    <source>
        <dbReference type="Proteomes" id="UP001164746"/>
    </source>
</evidence>
<feature type="region of interest" description="Disordered" evidence="1">
    <location>
        <begin position="380"/>
        <end position="457"/>
    </location>
</feature>
<accession>A0ABY7EQ93</accession>
<feature type="region of interest" description="Disordered" evidence="1">
    <location>
        <begin position="56"/>
        <end position="116"/>
    </location>
</feature>
<reference evidence="2" key="1">
    <citation type="submission" date="2022-11" db="EMBL/GenBank/DDBJ databases">
        <title>Centuries of genome instability and evolution in soft-shell clam transmissible cancer (bioRxiv).</title>
        <authorList>
            <person name="Hart S.F.M."/>
            <person name="Yonemitsu M.A."/>
            <person name="Giersch R.M."/>
            <person name="Beal B.F."/>
            <person name="Arriagada G."/>
            <person name="Davis B.W."/>
            <person name="Ostrander E.A."/>
            <person name="Goff S.P."/>
            <person name="Metzger M.J."/>
        </authorList>
    </citation>
    <scope>NUCLEOTIDE SEQUENCE</scope>
    <source>
        <strain evidence="2">MELC-2E11</strain>
        <tissue evidence="2">Siphon/mantle</tissue>
    </source>
</reference>
<feature type="compositionally biased region" description="Basic and acidic residues" evidence="1">
    <location>
        <begin position="584"/>
        <end position="595"/>
    </location>
</feature>
<feature type="region of interest" description="Disordered" evidence="1">
    <location>
        <begin position="212"/>
        <end position="296"/>
    </location>
</feature>
<feature type="compositionally biased region" description="Acidic residues" evidence="1">
    <location>
        <begin position="524"/>
        <end position="537"/>
    </location>
</feature>
<feature type="compositionally biased region" description="Polar residues" evidence="1">
    <location>
        <begin position="222"/>
        <end position="238"/>
    </location>
</feature>
<feature type="compositionally biased region" description="Low complexity" evidence="1">
    <location>
        <begin position="440"/>
        <end position="451"/>
    </location>
</feature>
<evidence type="ECO:0008006" key="4">
    <source>
        <dbReference type="Google" id="ProtNLM"/>
    </source>
</evidence>
<proteinExistence type="predicted"/>
<dbReference type="EMBL" id="CP111018">
    <property type="protein sequence ID" value="WAR11267.1"/>
    <property type="molecule type" value="Genomic_DNA"/>
</dbReference>
<keyword evidence="3" id="KW-1185">Reference proteome</keyword>
<evidence type="ECO:0000256" key="1">
    <source>
        <dbReference type="SAM" id="MobiDB-lite"/>
    </source>
</evidence>
<organism evidence="2 3">
    <name type="scientific">Mya arenaria</name>
    <name type="common">Soft-shell clam</name>
    <dbReference type="NCBI Taxonomy" id="6604"/>
    <lineage>
        <taxon>Eukaryota</taxon>
        <taxon>Metazoa</taxon>
        <taxon>Spiralia</taxon>
        <taxon>Lophotrochozoa</taxon>
        <taxon>Mollusca</taxon>
        <taxon>Bivalvia</taxon>
        <taxon>Autobranchia</taxon>
        <taxon>Heteroconchia</taxon>
        <taxon>Euheterodonta</taxon>
        <taxon>Imparidentia</taxon>
        <taxon>Neoheterodontei</taxon>
        <taxon>Myida</taxon>
        <taxon>Myoidea</taxon>
        <taxon>Myidae</taxon>
        <taxon>Mya</taxon>
    </lineage>
</organism>
<feature type="compositionally biased region" description="Polar residues" evidence="1">
    <location>
        <begin position="607"/>
        <end position="642"/>
    </location>
</feature>
<gene>
    <name evidence="2" type="ORF">MAR_036343</name>
</gene>
<feature type="compositionally biased region" description="Polar residues" evidence="1">
    <location>
        <begin position="404"/>
        <end position="439"/>
    </location>
</feature>
<feature type="region of interest" description="Disordered" evidence="1">
    <location>
        <begin position="504"/>
        <end position="666"/>
    </location>
</feature>
<dbReference type="Proteomes" id="UP001164746">
    <property type="component" value="Chromosome 7"/>
</dbReference>